<dbReference type="InterPro" id="IPR035401">
    <property type="entry name" value="Urocanase_C"/>
</dbReference>
<sequence>MNSYSSLYFPWQCTCLFMLALRNALQYFPPDVQELLAPEFAQELRLYRHIYMYWFCPCIEMRAIGHLAPLSPAQAWGPSLPRSPSQTTPCLLQFPQELVTYGGNEQIFRNGAQMTEEQTLVMYSRHSLGLFPSSPGPLRLVITNAMVDEATVLKCYQQGWLMEVTDSMDKCIERLREARGKKEVLSLDYHGIVVDLCGKECLVHKLDTTGELLVDLGSDQTSCHNPFSGGYYPVQPGFAEAQSLMASDSATFKDLVQESLKRQVSAINRVAKENFFFWDYDNTFLLEVQRAGLGPRSDLKILASYKGEVINGGFGLMLDGTQEAEQKAKVMLCWDVSNGVACRWSGNWKAYEIICQTMQENKGLVVTLPHEVADEHMLQQALWP</sequence>
<dbReference type="InterPro" id="IPR036190">
    <property type="entry name" value="Urocanase_sf"/>
</dbReference>
<dbReference type="PANTHER" id="PTHR12216:SF3">
    <property type="entry name" value="UROCANATE HYDRATASE"/>
    <property type="match status" value="1"/>
</dbReference>
<dbReference type="Gene3D" id="3.40.50.10730">
    <property type="entry name" value="Urocanase like domains"/>
    <property type="match status" value="1"/>
</dbReference>
<name>L5KN07_PTEAL</name>
<dbReference type="GO" id="GO:0019557">
    <property type="term" value="P:L-histidine catabolic process to glutamate and formate"/>
    <property type="evidence" value="ECO:0007669"/>
    <property type="project" value="UniProtKB-UniPathway"/>
</dbReference>
<evidence type="ECO:0000259" key="2">
    <source>
        <dbReference type="Pfam" id="PF17392"/>
    </source>
</evidence>
<evidence type="ECO:0000313" key="4">
    <source>
        <dbReference type="Proteomes" id="UP000010552"/>
    </source>
</evidence>
<evidence type="ECO:0000259" key="1">
    <source>
        <dbReference type="Pfam" id="PF01175"/>
    </source>
</evidence>
<dbReference type="FunCoup" id="L5KN07">
    <property type="interactions" value="42"/>
</dbReference>
<gene>
    <name evidence="3" type="ORF">PAL_GLEAN10003928</name>
</gene>
<dbReference type="InterPro" id="IPR038364">
    <property type="entry name" value="Urocanase_central_sf"/>
</dbReference>
<dbReference type="InParanoid" id="L5KN07"/>
<dbReference type="GO" id="GO:0016153">
    <property type="term" value="F:urocanate hydratase activity"/>
    <property type="evidence" value="ECO:0007669"/>
    <property type="project" value="TreeGrafter"/>
</dbReference>
<dbReference type="Pfam" id="PF01175">
    <property type="entry name" value="Urocanase"/>
    <property type="match status" value="1"/>
</dbReference>
<dbReference type="STRING" id="9402.L5KN07"/>
<dbReference type="InterPro" id="IPR023637">
    <property type="entry name" value="Urocanase-like"/>
</dbReference>
<organism evidence="3 4">
    <name type="scientific">Pteropus alecto</name>
    <name type="common">Black flying fox</name>
    <dbReference type="NCBI Taxonomy" id="9402"/>
    <lineage>
        <taxon>Eukaryota</taxon>
        <taxon>Metazoa</taxon>
        <taxon>Chordata</taxon>
        <taxon>Craniata</taxon>
        <taxon>Vertebrata</taxon>
        <taxon>Euteleostomi</taxon>
        <taxon>Mammalia</taxon>
        <taxon>Eutheria</taxon>
        <taxon>Laurasiatheria</taxon>
        <taxon>Chiroptera</taxon>
        <taxon>Yinpterochiroptera</taxon>
        <taxon>Pteropodoidea</taxon>
        <taxon>Pteropodidae</taxon>
        <taxon>Pteropodinae</taxon>
        <taxon>Pteropus</taxon>
    </lineage>
</organism>
<protein>
    <submittedName>
        <fullName evidence="3">Urocanate hydratase</fullName>
    </submittedName>
</protein>
<dbReference type="EMBL" id="KB030631">
    <property type="protein sequence ID" value="ELK13074.1"/>
    <property type="molecule type" value="Genomic_DNA"/>
</dbReference>
<dbReference type="UniPathway" id="UPA00379">
    <property type="reaction ID" value="UER00550"/>
</dbReference>
<dbReference type="Proteomes" id="UP000010552">
    <property type="component" value="Unassembled WGS sequence"/>
</dbReference>
<accession>L5KN07</accession>
<dbReference type="SUPFAM" id="SSF111326">
    <property type="entry name" value="Urocanase"/>
    <property type="match status" value="2"/>
</dbReference>
<evidence type="ECO:0000313" key="3">
    <source>
        <dbReference type="EMBL" id="ELK13074.1"/>
    </source>
</evidence>
<proteinExistence type="predicted"/>
<dbReference type="InterPro" id="IPR035085">
    <property type="entry name" value="Urocanase_Rossmann-like"/>
</dbReference>
<dbReference type="Pfam" id="PF17392">
    <property type="entry name" value="Urocanase_C"/>
    <property type="match status" value="1"/>
</dbReference>
<keyword evidence="4" id="KW-1185">Reference proteome</keyword>
<dbReference type="Gene3D" id="3.40.1770.10">
    <property type="entry name" value="Urocanase superfamily"/>
    <property type="match status" value="1"/>
</dbReference>
<feature type="domain" description="Urocanase Rossmann-like" evidence="1">
    <location>
        <begin position="144"/>
        <end position="294"/>
    </location>
</feature>
<feature type="domain" description="Urocanase C-terminal" evidence="2">
    <location>
        <begin position="306"/>
        <end position="354"/>
    </location>
</feature>
<dbReference type="PANTHER" id="PTHR12216">
    <property type="entry name" value="UROCANATE HYDRATASE"/>
    <property type="match status" value="1"/>
</dbReference>
<reference evidence="4" key="1">
    <citation type="journal article" date="2013" name="Science">
        <title>Comparative analysis of bat genomes provides insight into the evolution of flight and immunity.</title>
        <authorList>
            <person name="Zhang G."/>
            <person name="Cowled C."/>
            <person name="Shi Z."/>
            <person name="Huang Z."/>
            <person name="Bishop-Lilly K.A."/>
            <person name="Fang X."/>
            <person name="Wynne J.W."/>
            <person name="Xiong Z."/>
            <person name="Baker M.L."/>
            <person name="Zhao W."/>
            <person name="Tachedjian M."/>
            <person name="Zhu Y."/>
            <person name="Zhou P."/>
            <person name="Jiang X."/>
            <person name="Ng J."/>
            <person name="Yang L."/>
            <person name="Wu L."/>
            <person name="Xiao J."/>
            <person name="Feng Y."/>
            <person name="Chen Y."/>
            <person name="Sun X."/>
            <person name="Zhang Y."/>
            <person name="Marsh G.A."/>
            <person name="Crameri G."/>
            <person name="Broder C.C."/>
            <person name="Frey K.G."/>
            <person name="Wang L.F."/>
            <person name="Wang J."/>
        </authorList>
    </citation>
    <scope>NUCLEOTIDE SEQUENCE [LARGE SCALE GENOMIC DNA]</scope>
</reference>
<dbReference type="GO" id="GO:0019556">
    <property type="term" value="P:L-histidine catabolic process to glutamate and formamide"/>
    <property type="evidence" value="ECO:0007669"/>
    <property type="project" value="UniProtKB-UniPathway"/>
</dbReference>
<dbReference type="eggNOG" id="ENOG502QR75">
    <property type="taxonomic scope" value="Eukaryota"/>
</dbReference>
<dbReference type="AlphaFoldDB" id="L5KN07"/>